<dbReference type="eggNOG" id="ENOG5033791">
    <property type="taxonomic scope" value="Bacteria"/>
</dbReference>
<dbReference type="AlphaFoldDB" id="A6NP87"/>
<keyword evidence="2" id="KW-1185">Reference proteome</keyword>
<reference evidence="1 2" key="1">
    <citation type="submission" date="2007-04" db="EMBL/GenBank/DDBJ databases">
        <authorList>
            <person name="Fulton L."/>
            <person name="Clifton S."/>
            <person name="Fulton B."/>
            <person name="Xu J."/>
            <person name="Minx P."/>
            <person name="Pepin K.H."/>
            <person name="Johnson M."/>
            <person name="Thiruvilangam P."/>
            <person name="Bhonagiri V."/>
            <person name="Nash W.E."/>
            <person name="Mardis E.R."/>
            <person name="Wilson R.K."/>
        </authorList>
    </citation>
    <scope>NUCLEOTIDE SEQUENCE [LARGE SCALE GENOMIC DNA]</scope>
    <source>
        <strain evidence="1 2">ATCC 29799</strain>
    </source>
</reference>
<accession>A6NP87</accession>
<evidence type="ECO:0000313" key="2">
    <source>
        <dbReference type="Proteomes" id="UP000003639"/>
    </source>
</evidence>
<dbReference type="STRING" id="411467.BACCAP_00019"/>
<dbReference type="EMBL" id="AAXG02000001">
    <property type="protein sequence ID" value="EDN01986.1"/>
    <property type="molecule type" value="Genomic_DNA"/>
</dbReference>
<evidence type="ECO:0000313" key="1">
    <source>
        <dbReference type="EMBL" id="EDN01986.1"/>
    </source>
</evidence>
<sequence length="175" mass="20191">MSTATKFQSTLPVWGATAFSLSWSWWLSYFNPRSPCGERQAARLQRVLRRYFNPRSPCGERLICWLMLDSSFRFQSTLPVWGATYRAPASIMADSTQFQSTLPVWGATSWRRIMLQFGYNFNPRSPCGERHVPGAFWPTSKNFNPRSPCGERPGELLLSPSRHYFNPRSPCGERR</sequence>
<dbReference type="Proteomes" id="UP000003639">
    <property type="component" value="Unassembled WGS sequence"/>
</dbReference>
<reference evidence="1 2" key="2">
    <citation type="submission" date="2007-06" db="EMBL/GenBank/DDBJ databases">
        <title>Draft genome sequence of Pseudoflavonifractor capillosus ATCC 29799.</title>
        <authorList>
            <person name="Sudarsanam P."/>
            <person name="Ley R."/>
            <person name="Guruge J."/>
            <person name="Turnbaugh P.J."/>
            <person name="Mahowald M."/>
            <person name="Liep D."/>
            <person name="Gordon J."/>
        </authorList>
    </citation>
    <scope>NUCLEOTIDE SEQUENCE [LARGE SCALE GENOMIC DNA]</scope>
    <source>
        <strain evidence="1 2">ATCC 29799</strain>
    </source>
</reference>
<gene>
    <name evidence="1" type="ORF">BACCAP_00019</name>
</gene>
<organism evidence="1 2">
    <name type="scientific">Pseudoflavonifractor capillosus ATCC 29799</name>
    <dbReference type="NCBI Taxonomy" id="411467"/>
    <lineage>
        <taxon>Bacteria</taxon>
        <taxon>Bacillati</taxon>
        <taxon>Bacillota</taxon>
        <taxon>Clostridia</taxon>
        <taxon>Eubacteriales</taxon>
        <taxon>Oscillospiraceae</taxon>
        <taxon>Pseudoflavonifractor</taxon>
    </lineage>
</organism>
<name>A6NP87_9FIRM</name>
<protein>
    <submittedName>
        <fullName evidence="1">Uncharacterized protein</fullName>
    </submittedName>
</protein>
<proteinExistence type="predicted"/>
<comment type="caution">
    <text evidence="1">The sequence shown here is derived from an EMBL/GenBank/DDBJ whole genome shotgun (WGS) entry which is preliminary data.</text>
</comment>